<feature type="region of interest" description="Disordered" evidence="1">
    <location>
        <begin position="33"/>
        <end position="110"/>
    </location>
</feature>
<dbReference type="EMBL" id="JAACJK010000013">
    <property type="protein sequence ID" value="KAF5338459.1"/>
    <property type="molecule type" value="Genomic_DNA"/>
</dbReference>
<evidence type="ECO:0000256" key="1">
    <source>
        <dbReference type="SAM" id="MobiDB-lite"/>
    </source>
</evidence>
<sequence>MSRLALAKWTKTALPYNHQLRFKSRQPTLLKLIRALRSKSGTSNGGSQKKKKAKGTPTEPVPRKHPKRHRSKKGKGPGAGMNIPKAEREKHAAAATAAAGSAPGADTSDVARMNRAARRPFISGRCQEREPEEKVIETMI</sequence>
<protein>
    <submittedName>
        <fullName evidence="2">Uncharacterized protein</fullName>
    </submittedName>
</protein>
<organism evidence="2 3">
    <name type="scientific">Ephemerocybe angulata</name>
    <dbReference type="NCBI Taxonomy" id="980116"/>
    <lineage>
        <taxon>Eukaryota</taxon>
        <taxon>Fungi</taxon>
        <taxon>Dikarya</taxon>
        <taxon>Basidiomycota</taxon>
        <taxon>Agaricomycotina</taxon>
        <taxon>Agaricomycetes</taxon>
        <taxon>Agaricomycetidae</taxon>
        <taxon>Agaricales</taxon>
        <taxon>Agaricineae</taxon>
        <taxon>Psathyrellaceae</taxon>
        <taxon>Ephemerocybe</taxon>
    </lineage>
</organism>
<dbReference type="AlphaFoldDB" id="A0A8H5FIW8"/>
<proteinExistence type="predicted"/>
<feature type="compositionally biased region" description="Basic and acidic residues" evidence="1">
    <location>
        <begin position="126"/>
        <end position="140"/>
    </location>
</feature>
<gene>
    <name evidence="2" type="ORF">D9611_013310</name>
</gene>
<feature type="region of interest" description="Disordered" evidence="1">
    <location>
        <begin position="121"/>
        <end position="140"/>
    </location>
</feature>
<feature type="compositionally biased region" description="Low complexity" evidence="1">
    <location>
        <begin position="93"/>
        <end position="108"/>
    </location>
</feature>
<reference evidence="2 3" key="1">
    <citation type="journal article" date="2020" name="ISME J.">
        <title>Uncovering the hidden diversity of litter-decomposition mechanisms in mushroom-forming fungi.</title>
        <authorList>
            <person name="Floudas D."/>
            <person name="Bentzer J."/>
            <person name="Ahren D."/>
            <person name="Johansson T."/>
            <person name="Persson P."/>
            <person name="Tunlid A."/>
        </authorList>
    </citation>
    <scope>NUCLEOTIDE SEQUENCE [LARGE SCALE GENOMIC DNA]</scope>
    <source>
        <strain evidence="2 3">CBS 175.51</strain>
    </source>
</reference>
<evidence type="ECO:0000313" key="3">
    <source>
        <dbReference type="Proteomes" id="UP000541558"/>
    </source>
</evidence>
<name>A0A8H5FIW8_9AGAR</name>
<comment type="caution">
    <text evidence="2">The sequence shown here is derived from an EMBL/GenBank/DDBJ whole genome shotgun (WGS) entry which is preliminary data.</text>
</comment>
<dbReference type="Proteomes" id="UP000541558">
    <property type="component" value="Unassembled WGS sequence"/>
</dbReference>
<evidence type="ECO:0000313" key="2">
    <source>
        <dbReference type="EMBL" id="KAF5338459.1"/>
    </source>
</evidence>
<keyword evidence="3" id="KW-1185">Reference proteome</keyword>
<accession>A0A8H5FIW8</accession>
<feature type="compositionally biased region" description="Basic residues" evidence="1">
    <location>
        <begin position="63"/>
        <end position="75"/>
    </location>
</feature>